<keyword evidence="1" id="KW-1133">Transmembrane helix</keyword>
<reference evidence="2" key="1">
    <citation type="journal article" date="2015" name="Nature">
        <title>Complex archaea that bridge the gap between prokaryotes and eukaryotes.</title>
        <authorList>
            <person name="Spang A."/>
            <person name="Saw J.H."/>
            <person name="Jorgensen S.L."/>
            <person name="Zaremba-Niedzwiedzka K."/>
            <person name="Martijn J."/>
            <person name="Lind A.E."/>
            <person name="van Eijk R."/>
            <person name="Schleper C."/>
            <person name="Guy L."/>
            <person name="Ettema T.J."/>
        </authorList>
    </citation>
    <scope>NUCLEOTIDE SEQUENCE</scope>
</reference>
<comment type="caution">
    <text evidence="2">The sequence shown here is derived from an EMBL/GenBank/DDBJ whole genome shotgun (WGS) entry which is preliminary data.</text>
</comment>
<dbReference type="EMBL" id="LAZR01019287">
    <property type="protein sequence ID" value="KKL93093.1"/>
    <property type="molecule type" value="Genomic_DNA"/>
</dbReference>
<proteinExistence type="predicted"/>
<feature type="transmembrane region" description="Helical" evidence="1">
    <location>
        <begin position="7"/>
        <end position="35"/>
    </location>
</feature>
<keyword evidence="1" id="KW-0472">Membrane</keyword>
<accession>A0A0F9G333</accession>
<dbReference type="AlphaFoldDB" id="A0A0F9G333"/>
<name>A0A0F9G333_9ZZZZ</name>
<gene>
    <name evidence="2" type="ORF">LCGC14_1878130</name>
</gene>
<keyword evidence="1" id="KW-0812">Transmembrane</keyword>
<protein>
    <submittedName>
        <fullName evidence="2">Uncharacterized protein</fullName>
    </submittedName>
</protein>
<evidence type="ECO:0000313" key="2">
    <source>
        <dbReference type="EMBL" id="KKL93093.1"/>
    </source>
</evidence>
<sequence>MKRRIDLTVFIGISLFLFGLISMSYGFITVIISLFFGYTGIVVYVKDVLFDIVFLLLGLLLIRKNKNIKFRSNQIKR</sequence>
<evidence type="ECO:0000256" key="1">
    <source>
        <dbReference type="SAM" id="Phobius"/>
    </source>
</evidence>
<feature type="transmembrane region" description="Helical" evidence="1">
    <location>
        <begin position="41"/>
        <end position="62"/>
    </location>
</feature>
<organism evidence="2">
    <name type="scientific">marine sediment metagenome</name>
    <dbReference type="NCBI Taxonomy" id="412755"/>
    <lineage>
        <taxon>unclassified sequences</taxon>
        <taxon>metagenomes</taxon>
        <taxon>ecological metagenomes</taxon>
    </lineage>
</organism>